<evidence type="ECO:0008006" key="5">
    <source>
        <dbReference type="Google" id="ProtNLM"/>
    </source>
</evidence>
<dbReference type="Gene3D" id="2.60.120.620">
    <property type="entry name" value="q2cbj1_9rhob like domain"/>
    <property type="match status" value="1"/>
</dbReference>
<dbReference type="InterPro" id="IPR044862">
    <property type="entry name" value="Pro_4_hyd_alph_FE2OG_OXY"/>
</dbReference>
<dbReference type="AlphaFoldDB" id="A0A6C0KM47"/>
<protein>
    <recommendedName>
        <fullName evidence="5">Fe2OG dioxygenase domain-containing protein</fullName>
    </recommendedName>
</protein>
<accession>A0A6C0KM47</accession>
<dbReference type="SUPFAM" id="SSF53335">
    <property type="entry name" value="S-adenosyl-L-methionine-dependent methyltransferases"/>
    <property type="match status" value="1"/>
</dbReference>
<dbReference type="InterPro" id="IPR050447">
    <property type="entry name" value="Erg6_SMT_methyltransf"/>
</dbReference>
<dbReference type="PANTHER" id="PTHR44068:SF11">
    <property type="entry name" value="GERANYL DIPHOSPHATE 2-C-METHYLTRANSFERASE"/>
    <property type="match status" value="1"/>
</dbReference>
<evidence type="ECO:0000259" key="2">
    <source>
        <dbReference type="Pfam" id="PF08241"/>
    </source>
</evidence>
<sequence>MSIDDVKKFWNDRPCNIRHSNKSLSTKEFFIDVSTKKYFAEPHILNFINHFDYKDKKILEIGCGIGTAAQSFVEKGAIYTGIDISDKSIEIAKQRFELFNLNGTFMQGNAENMNMFHDNSFDLVYSFGVIHHTENPEKIIDEIYRLVKPGGEIKIMLYAKDSWKKMMIDRNLDQYEAQAGCPIAYTYSRNEIFELFKKFSNIHIYQDHIFPYKVEEYKNNIYVFQDYFEHMPKNIFSELQKILGWHLCITCTKEENILNDNISISSYNFPWPHTIIDNMFRNDIIINAANSICDYDDIDIENYKEYKNEYANKKEISNISFFPEQVKNIIRYLRTPEFIHKLENITGIYNLIIDEQIYGGGISISPNGAKLEKHIDFNINSDINMYRAVNLILYFNDNWTEENGGCFQLFDEKSNEIKKICPSINKAIIFSSNNKTMHGFNEIKHAKSRKSLNLWYYTERKPDYVDKYPHNTHWL</sequence>
<organism evidence="4">
    <name type="scientific">viral metagenome</name>
    <dbReference type="NCBI Taxonomy" id="1070528"/>
    <lineage>
        <taxon>unclassified sequences</taxon>
        <taxon>metagenomes</taxon>
        <taxon>organismal metagenomes</taxon>
    </lineage>
</organism>
<dbReference type="Pfam" id="PF13640">
    <property type="entry name" value="2OG-FeII_Oxy_3"/>
    <property type="match status" value="1"/>
</dbReference>
<evidence type="ECO:0000259" key="3">
    <source>
        <dbReference type="Pfam" id="PF13640"/>
    </source>
</evidence>
<evidence type="ECO:0000313" key="4">
    <source>
        <dbReference type="EMBL" id="QHU18241.1"/>
    </source>
</evidence>
<dbReference type="CDD" id="cd02440">
    <property type="entry name" value="AdoMet_MTases"/>
    <property type="match status" value="1"/>
</dbReference>
<feature type="domain" description="Methyltransferase type 11" evidence="2">
    <location>
        <begin position="59"/>
        <end position="153"/>
    </location>
</feature>
<dbReference type="Pfam" id="PF08241">
    <property type="entry name" value="Methyltransf_11"/>
    <property type="match status" value="1"/>
</dbReference>
<proteinExistence type="predicted"/>
<dbReference type="Gene3D" id="3.40.50.150">
    <property type="entry name" value="Vaccinia Virus protein VP39"/>
    <property type="match status" value="1"/>
</dbReference>
<dbReference type="PANTHER" id="PTHR44068">
    <property type="entry name" value="ZGC:194242"/>
    <property type="match status" value="1"/>
</dbReference>
<reference evidence="4" key="1">
    <citation type="journal article" date="2020" name="Nature">
        <title>Giant virus diversity and host interactions through global metagenomics.</title>
        <authorList>
            <person name="Schulz F."/>
            <person name="Roux S."/>
            <person name="Paez-Espino D."/>
            <person name="Jungbluth S."/>
            <person name="Walsh D.A."/>
            <person name="Denef V.J."/>
            <person name="McMahon K.D."/>
            <person name="Konstantinidis K.T."/>
            <person name="Eloe-Fadrosh E.A."/>
            <person name="Kyrpides N.C."/>
            <person name="Woyke T."/>
        </authorList>
    </citation>
    <scope>NUCLEOTIDE SEQUENCE</scope>
    <source>
        <strain evidence="4">GVMAG-S-3300013006-138</strain>
    </source>
</reference>
<dbReference type="GO" id="GO:0008757">
    <property type="term" value="F:S-adenosylmethionine-dependent methyltransferase activity"/>
    <property type="evidence" value="ECO:0007669"/>
    <property type="project" value="InterPro"/>
</dbReference>
<dbReference type="InterPro" id="IPR029063">
    <property type="entry name" value="SAM-dependent_MTases_sf"/>
</dbReference>
<keyword evidence="1" id="KW-0808">Transferase</keyword>
<feature type="domain" description="Prolyl 4-hydroxylase alpha subunit Fe(2+) 2OG dioxygenase" evidence="3">
    <location>
        <begin position="366"/>
        <end position="457"/>
    </location>
</feature>
<dbReference type="InterPro" id="IPR013216">
    <property type="entry name" value="Methyltransf_11"/>
</dbReference>
<name>A0A6C0KM47_9ZZZZ</name>
<evidence type="ECO:0000256" key="1">
    <source>
        <dbReference type="ARBA" id="ARBA00022679"/>
    </source>
</evidence>
<dbReference type="EMBL" id="MN740926">
    <property type="protein sequence ID" value="QHU18241.1"/>
    <property type="molecule type" value="Genomic_DNA"/>
</dbReference>